<evidence type="ECO:0000256" key="3">
    <source>
        <dbReference type="ARBA" id="ARBA00022723"/>
    </source>
</evidence>
<reference evidence="9 10" key="1">
    <citation type="journal article" date="2020" name="Cell Host Microbe">
        <title>Functional and Genomic Variation between Human-Derived Isolates of Lachnospiraceae Reveals Inter- and Intra-Species Diversity.</title>
        <authorList>
            <person name="Sorbara M.T."/>
            <person name="Littmann E.R."/>
            <person name="Fontana E."/>
            <person name="Moody T.U."/>
            <person name="Kohout C.E."/>
            <person name="Gjonbalaj M."/>
            <person name="Eaton V."/>
            <person name="Seok R."/>
            <person name="Leiner I.M."/>
            <person name="Pamer E.G."/>
        </authorList>
    </citation>
    <scope>NUCLEOTIDE SEQUENCE [LARGE SCALE GENOMIC DNA]</scope>
    <source>
        <strain evidence="9 10">MSK.1.17</strain>
    </source>
</reference>
<dbReference type="Proteomes" id="UP001299608">
    <property type="component" value="Unassembled WGS sequence"/>
</dbReference>
<protein>
    <submittedName>
        <fullName evidence="8">AmmeMemoRadiSam system radical SAM enzyme</fullName>
    </submittedName>
</protein>
<dbReference type="SFLD" id="SFLDG01101">
    <property type="entry name" value="Uncharacterised_Radical_SAM_Su"/>
    <property type="match status" value="1"/>
</dbReference>
<dbReference type="GO" id="GO:0046872">
    <property type="term" value="F:metal ion binding"/>
    <property type="evidence" value="ECO:0007669"/>
    <property type="project" value="UniProtKB-KW"/>
</dbReference>
<feature type="binding site" evidence="6">
    <location>
        <position position="70"/>
    </location>
    <ligand>
        <name>[4Fe-4S] cluster</name>
        <dbReference type="ChEBI" id="CHEBI:49883"/>
        <note>4Fe-4S-S-AdoMet</note>
    </ligand>
</feature>
<dbReference type="SUPFAM" id="SSF102114">
    <property type="entry name" value="Radical SAM enzymes"/>
    <property type="match status" value="1"/>
</dbReference>
<dbReference type="AlphaFoldDB" id="A0AAW5BXJ7"/>
<keyword evidence="1" id="KW-0004">4Fe-4S</keyword>
<keyword evidence="2 6" id="KW-0949">S-adenosyl-L-methionine</keyword>
<dbReference type="PROSITE" id="PS51918">
    <property type="entry name" value="RADICAL_SAM"/>
    <property type="match status" value="1"/>
</dbReference>
<accession>A0AAW5BXJ7</accession>
<dbReference type="CDD" id="cd01335">
    <property type="entry name" value="Radical_SAM"/>
    <property type="match status" value="1"/>
</dbReference>
<comment type="cofactor">
    <cofactor evidence="6">
        <name>[4Fe-4S] cluster</name>
        <dbReference type="ChEBI" id="CHEBI:49883"/>
    </cofactor>
    <text evidence="6">Binds 1 [4Fe-4S] cluster. The cluster is coordinated with 3 cysteines and an exchangeable S-adenosyl-L-methionine.</text>
</comment>
<dbReference type="EMBL" id="JAAITT010000015">
    <property type="protein sequence ID" value="NSJ49433.1"/>
    <property type="molecule type" value="Genomic_DNA"/>
</dbReference>
<evidence type="ECO:0000313" key="10">
    <source>
        <dbReference type="Proteomes" id="UP000669239"/>
    </source>
</evidence>
<dbReference type="Pfam" id="PF04055">
    <property type="entry name" value="Radical_SAM"/>
    <property type="match status" value="1"/>
</dbReference>
<dbReference type="EMBL" id="JAKNGE010000008">
    <property type="protein sequence ID" value="MCG4745305.1"/>
    <property type="molecule type" value="Genomic_DNA"/>
</dbReference>
<dbReference type="InterPro" id="IPR007197">
    <property type="entry name" value="rSAM"/>
</dbReference>
<evidence type="ECO:0000256" key="2">
    <source>
        <dbReference type="ARBA" id="ARBA00022691"/>
    </source>
</evidence>
<dbReference type="PANTHER" id="PTHR30352">
    <property type="entry name" value="PYRUVATE FORMATE-LYASE-ACTIVATING ENZYME"/>
    <property type="match status" value="1"/>
</dbReference>
<dbReference type="InterPro" id="IPR013785">
    <property type="entry name" value="Aldolase_TIM"/>
</dbReference>
<keyword evidence="10" id="KW-1185">Reference proteome</keyword>
<name>A0AAW5BXJ7_9FIRM</name>
<evidence type="ECO:0000256" key="4">
    <source>
        <dbReference type="ARBA" id="ARBA00023004"/>
    </source>
</evidence>
<evidence type="ECO:0000313" key="8">
    <source>
        <dbReference type="EMBL" id="MCG4745305.1"/>
    </source>
</evidence>
<dbReference type="InterPro" id="IPR058240">
    <property type="entry name" value="rSAM_sf"/>
</dbReference>
<dbReference type="Proteomes" id="UP000669239">
    <property type="component" value="Unassembled WGS sequence"/>
</dbReference>
<dbReference type="Gene3D" id="3.20.20.70">
    <property type="entry name" value="Aldolase class I"/>
    <property type="match status" value="1"/>
</dbReference>
<dbReference type="GO" id="GO:0003824">
    <property type="term" value="F:catalytic activity"/>
    <property type="evidence" value="ECO:0007669"/>
    <property type="project" value="InterPro"/>
</dbReference>
<reference evidence="9" key="2">
    <citation type="submission" date="2020-02" db="EMBL/GenBank/DDBJ databases">
        <authorList>
            <person name="Littmann E."/>
            <person name="Sorbara M."/>
        </authorList>
    </citation>
    <scope>NUCLEOTIDE SEQUENCE</scope>
    <source>
        <strain evidence="9">MSK.1.17</strain>
    </source>
</reference>
<dbReference type="GO" id="GO:0051539">
    <property type="term" value="F:4 iron, 4 sulfur cluster binding"/>
    <property type="evidence" value="ECO:0007669"/>
    <property type="project" value="UniProtKB-KW"/>
</dbReference>
<keyword evidence="5 6" id="KW-0411">Iron-sulfur</keyword>
<keyword evidence="3 6" id="KW-0479">Metal-binding</keyword>
<evidence type="ECO:0000256" key="6">
    <source>
        <dbReference type="PIRSR" id="PIRSR004869-50"/>
    </source>
</evidence>
<comment type="caution">
    <text evidence="8">The sequence shown here is derived from an EMBL/GenBank/DDBJ whole genome shotgun (WGS) entry which is preliminary data.</text>
</comment>
<gene>
    <name evidence="8" type="primary">amrS</name>
    <name evidence="9" type="ORF">G5B36_12065</name>
    <name evidence="8" type="ORF">L0N08_07785</name>
</gene>
<evidence type="ECO:0000313" key="9">
    <source>
        <dbReference type="EMBL" id="NSJ49433.1"/>
    </source>
</evidence>
<evidence type="ECO:0000256" key="5">
    <source>
        <dbReference type="ARBA" id="ARBA00023014"/>
    </source>
</evidence>
<keyword evidence="4 6" id="KW-0408">Iron</keyword>
<dbReference type="PIRSF" id="PIRSF004869">
    <property type="entry name" value="PflX_prd"/>
    <property type="match status" value="1"/>
</dbReference>
<dbReference type="InterPro" id="IPR034457">
    <property type="entry name" value="Organic_radical-activating"/>
</dbReference>
<dbReference type="PANTHER" id="PTHR30352:SF5">
    <property type="entry name" value="PYRUVATE FORMATE-LYASE 1-ACTIVATING ENZYME"/>
    <property type="match status" value="1"/>
</dbReference>
<sequence>MRMICDVCMHRCSLDTGQAGICRARGNRGNGIIPLNYGKLTSMALDPVEKKPLRRFCPGSMILSVGSFGCNLKCPFCQNHEISMAGEADSRIVPVTPKQLAEKAADLRARGNIGVAYTYNEPMVGWEFVRDTARLVRGAGMKNVIVTNGSVSGKVLDEVLPFTDAMNIDLKGFTDCYYGKLGGSLEVVKHFIEQAAAGCHVELTTLIVPGENDSEAEIRELAAWVASVDPRIPLHITRFFPRWKMTDRDATDIRHLYALVRAARESLEYVFTGNC</sequence>
<feature type="domain" description="Radical SAM core" evidence="7">
    <location>
        <begin position="55"/>
        <end position="274"/>
    </location>
</feature>
<reference evidence="8" key="3">
    <citation type="submission" date="2022-01" db="EMBL/GenBank/DDBJ databases">
        <title>Collection of gut derived symbiotic bacterial strains cultured from healthy donors.</title>
        <authorList>
            <person name="Lin H."/>
            <person name="Kohout C."/>
            <person name="Waligurski E."/>
            <person name="Pamer E.G."/>
        </authorList>
    </citation>
    <scope>NUCLEOTIDE SEQUENCE</scope>
    <source>
        <strain evidence="8">DFI.6.55</strain>
    </source>
</reference>
<evidence type="ECO:0000313" key="11">
    <source>
        <dbReference type="Proteomes" id="UP001299608"/>
    </source>
</evidence>
<evidence type="ECO:0000259" key="7">
    <source>
        <dbReference type="PROSITE" id="PS51918"/>
    </source>
</evidence>
<dbReference type="InterPro" id="IPR027596">
    <property type="entry name" value="AmmeMemoSam_rS"/>
</dbReference>
<evidence type="ECO:0000256" key="1">
    <source>
        <dbReference type="ARBA" id="ARBA00022485"/>
    </source>
</evidence>
<proteinExistence type="predicted"/>
<dbReference type="NCBIfam" id="TIGR04337">
    <property type="entry name" value="AmmeMemoSam_rS"/>
    <property type="match status" value="1"/>
</dbReference>
<dbReference type="InterPro" id="IPR016431">
    <property type="entry name" value="Pyrv-formate_lyase-activ_prd"/>
</dbReference>
<dbReference type="RefSeq" id="WP_165642197.1">
    <property type="nucleotide sequence ID" value="NZ_JAAITT010000015.1"/>
</dbReference>
<feature type="binding site" evidence="6">
    <location>
        <position position="77"/>
    </location>
    <ligand>
        <name>[4Fe-4S] cluster</name>
        <dbReference type="ChEBI" id="CHEBI:49883"/>
        <note>4Fe-4S-S-AdoMet</note>
    </ligand>
</feature>
<organism evidence="8 11">
    <name type="scientific">Enterocloster aldenensis</name>
    <dbReference type="NCBI Taxonomy" id="358742"/>
    <lineage>
        <taxon>Bacteria</taxon>
        <taxon>Bacillati</taxon>
        <taxon>Bacillota</taxon>
        <taxon>Clostridia</taxon>
        <taxon>Lachnospirales</taxon>
        <taxon>Lachnospiraceae</taxon>
        <taxon>Enterocloster</taxon>
    </lineage>
</organism>
<dbReference type="SFLD" id="SFLDS00029">
    <property type="entry name" value="Radical_SAM"/>
    <property type="match status" value="1"/>
</dbReference>
<feature type="binding site" evidence="6">
    <location>
        <position position="74"/>
    </location>
    <ligand>
        <name>[4Fe-4S] cluster</name>
        <dbReference type="ChEBI" id="CHEBI:49883"/>
        <note>4Fe-4S-S-AdoMet</note>
    </ligand>
</feature>